<dbReference type="InterPro" id="IPR020829">
    <property type="entry name" value="GlycerAld_3-P_DH_cat"/>
</dbReference>
<sequence>MTVKVGINGFGRIGRLTLRGAIETNRDDIEIVAINASGDPAIHAHMLKFDSVHGTLNAEVDADEENIIINGKKIRMLHDRDPAKLPWSDYDVDIVLECTGAFNNVEGSSLHMVGGAKKVLISAPAKKGCDLTVVYGVNHKQLQTGHKIVSNASCTTNCLAPVVDVLQNQIGIKNGFMTTTHAYTGDQTTVDSKHKDLRRARAAAVSMIPTSTGAARAIGEVLPELEGKLEGNAIRVPTANVSCIDLTFTAERDTTVEEINNAMIDASKGYLKGVLGINALPLVSCDFNHNPSSSVFDTTQTQIIGGNFVRVLAWYDNEWGFSLRMLDTAVAMGKHL</sequence>
<evidence type="ECO:0000313" key="12">
    <source>
        <dbReference type="Proteomes" id="UP000035444"/>
    </source>
</evidence>
<evidence type="ECO:0000256" key="7">
    <source>
        <dbReference type="PIRSR" id="PIRSR000149-4"/>
    </source>
</evidence>
<dbReference type="Gene3D" id="3.30.360.10">
    <property type="entry name" value="Dihydrodipicolinate Reductase, domain 2"/>
    <property type="match status" value="1"/>
</dbReference>
<keyword evidence="6" id="KW-0520">NAD</keyword>
<dbReference type="OrthoDB" id="9803304at2"/>
<dbReference type="CDD" id="cd05214">
    <property type="entry name" value="GAPDH_I_N"/>
    <property type="match status" value="1"/>
</dbReference>
<dbReference type="PIRSF" id="PIRSF000149">
    <property type="entry name" value="GAP_DH"/>
    <property type="match status" value="1"/>
</dbReference>
<comment type="similarity">
    <text evidence="1 8">Belongs to the glyceraldehyde-3-phosphate dehydrogenase family.</text>
</comment>
<dbReference type="InterPro" id="IPR020831">
    <property type="entry name" value="GlycerAld/Erythrose_P_DH"/>
</dbReference>
<dbReference type="Pfam" id="PF00044">
    <property type="entry name" value="Gp_dh_N"/>
    <property type="match status" value="1"/>
</dbReference>
<dbReference type="GO" id="GO:0050661">
    <property type="term" value="F:NADP binding"/>
    <property type="evidence" value="ECO:0007669"/>
    <property type="project" value="InterPro"/>
</dbReference>
<evidence type="ECO:0000256" key="8">
    <source>
        <dbReference type="RuleBase" id="RU000397"/>
    </source>
</evidence>
<evidence type="ECO:0000256" key="5">
    <source>
        <dbReference type="PIRSR" id="PIRSR000149-2"/>
    </source>
</evidence>
<dbReference type="GO" id="GO:0051287">
    <property type="term" value="F:NAD binding"/>
    <property type="evidence" value="ECO:0007669"/>
    <property type="project" value="InterPro"/>
</dbReference>
<feature type="binding site" evidence="5">
    <location>
        <begin position="212"/>
        <end position="213"/>
    </location>
    <ligand>
        <name>D-glyceraldehyde 3-phosphate</name>
        <dbReference type="ChEBI" id="CHEBI:59776"/>
    </ligand>
</feature>
<evidence type="ECO:0000256" key="4">
    <source>
        <dbReference type="PIRSR" id="PIRSR000149-1"/>
    </source>
</evidence>
<feature type="binding site" evidence="6">
    <location>
        <begin position="12"/>
        <end position="13"/>
    </location>
    <ligand>
        <name>NAD(+)</name>
        <dbReference type="ChEBI" id="CHEBI:57540"/>
    </ligand>
</feature>
<accession>A0A0H2MZN5</accession>
<reference evidence="11 12" key="1">
    <citation type="submission" date="2015-03" db="EMBL/GenBank/DDBJ databases">
        <title>Genome Sequence of Kiloniella spongiae MEBiC09566, isolated from a marine sponge.</title>
        <authorList>
            <person name="Shao Z."/>
            <person name="Wang L."/>
            <person name="Li X."/>
        </authorList>
    </citation>
    <scope>NUCLEOTIDE SEQUENCE [LARGE SCALE GENOMIC DNA]</scope>
    <source>
        <strain evidence="11 12">MEBiC09566</strain>
    </source>
</reference>
<keyword evidence="3 9" id="KW-0560">Oxidoreductase</keyword>
<feature type="site" description="Activates thiol group during catalysis" evidence="7">
    <location>
        <position position="181"/>
    </location>
</feature>
<dbReference type="PANTHER" id="PTHR43148">
    <property type="entry name" value="GLYCERALDEHYDE-3-PHOSPHATE DEHYDROGENASE 2"/>
    <property type="match status" value="1"/>
</dbReference>
<feature type="active site" description="Nucleophile" evidence="4">
    <location>
        <position position="154"/>
    </location>
</feature>
<dbReference type="EMBL" id="LAQL01000002">
    <property type="protein sequence ID" value="KLN62120.1"/>
    <property type="molecule type" value="Genomic_DNA"/>
</dbReference>
<keyword evidence="12" id="KW-1185">Reference proteome</keyword>
<feature type="binding site" evidence="5">
    <location>
        <position position="184"/>
    </location>
    <ligand>
        <name>D-glyceraldehyde 3-phosphate</name>
        <dbReference type="ChEBI" id="CHEBI:59776"/>
    </ligand>
</feature>
<evidence type="ECO:0000256" key="3">
    <source>
        <dbReference type="ARBA" id="ARBA00023002"/>
    </source>
</evidence>
<dbReference type="PRINTS" id="PR00078">
    <property type="entry name" value="G3PDHDRGNASE"/>
</dbReference>
<dbReference type="Pfam" id="PF02800">
    <property type="entry name" value="Gp_dh_C"/>
    <property type="match status" value="1"/>
</dbReference>
<dbReference type="PATRIC" id="fig|1489064.4.peg.1083"/>
<feature type="domain" description="Glyceraldehyde 3-phosphate dehydrogenase NAD(P) binding" evidence="10">
    <location>
        <begin position="3"/>
        <end position="154"/>
    </location>
</feature>
<evidence type="ECO:0000256" key="1">
    <source>
        <dbReference type="ARBA" id="ARBA00007406"/>
    </source>
</evidence>
<dbReference type="AlphaFoldDB" id="A0A0H2MZN5"/>
<protein>
    <recommendedName>
        <fullName evidence="9">Glyceraldehyde-3-phosphate dehydrogenase</fullName>
        <ecNumber evidence="9">1.2.1.-</ecNumber>
    </recommendedName>
</protein>
<comment type="subunit">
    <text evidence="2">Homotetramer.</text>
</comment>
<dbReference type="Proteomes" id="UP000035444">
    <property type="component" value="Unassembled WGS sequence"/>
</dbReference>
<organism evidence="11 12">
    <name type="scientific">Kiloniella spongiae</name>
    <dbReference type="NCBI Taxonomy" id="1489064"/>
    <lineage>
        <taxon>Bacteria</taxon>
        <taxon>Pseudomonadati</taxon>
        <taxon>Pseudomonadota</taxon>
        <taxon>Alphaproteobacteria</taxon>
        <taxon>Rhodospirillales</taxon>
        <taxon>Kiloniellaceae</taxon>
        <taxon>Kiloniella</taxon>
    </lineage>
</organism>
<feature type="binding site" evidence="5">
    <location>
        <begin position="153"/>
        <end position="155"/>
    </location>
    <ligand>
        <name>D-glyceraldehyde 3-phosphate</name>
        <dbReference type="ChEBI" id="CHEBI:59776"/>
    </ligand>
</feature>
<gene>
    <name evidence="11" type="primary">gapA</name>
    <name evidence="11" type="ORF">WH96_00840</name>
</gene>
<evidence type="ECO:0000259" key="10">
    <source>
        <dbReference type="SMART" id="SM00846"/>
    </source>
</evidence>
<evidence type="ECO:0000256" key="2">
    <source>
        <dbReference type="ARBA" id="ARBA00011881"/>
    </source>
</evidence>
<dbReference type="STRING" id="1489064.WH96_00840"/>
<feature type="binding site" evidence="6">
    <location>
        <position position="80"/>
    </location>
    <ligand>
        <name>NAD(+)</name>
        <dbReference type="ChEBI" id="CHEBI:57540"/>
    </ligand>
</feature>
<dbReference type="InterPro" id="IPR006424">
    <property type="entry name" value="Glyceraldehyde-3-P_DH_1"/>
</dbReference>
<dbReference type="EC" id="1.2.1.-" evidence="9"/>
<dbReference type="SMART" id="SM00846">
    <property type="entry name" value="Gp_dh_N"/>
    <property type="match status" value="1"/>
</dbReference>
<feature type="binding site" evidence="5">
    <location>
        <position position="235"/>
    </location>
    <ligand>
        <name>D-glyceraldehyde 3-phosphate</name>
        <dbReference type="ChEBI" id="CHEBI:59776"/>
    </ligand>
</feature>
<dbReference type="InterPro" id="IPR020828">
    <property type="entry name" value="GlycerAld_3-P_DH_NAD(P)-bd"/>
</dbReference>
<name>A0A0H2MZN5_9PROT</name>
<dbReference type="SUPFAM" id="SSF51735">
    <property type="entry name" value="NAD(P)-binding Rossmann-fold domains"/>
    <property type="match status" value="1"/>
</dbReference>
<comment type="caution">
    <text evidence="11">The sequence shown here is derived from an EMBL/GenBank/DDBJ whole genome shotgun (WGS) entry which is preliminary data.</text>
</comment>
<dbReference type="InterPro" id="IPR020830">
    <property type="entry name" value="GlycerAld_3-P_DH_AS"/>
</dbReference>
<dbReference type="FunFam" id="3.30.360.10:FF:000002">
    <property type="entry name" value="Glyceraldehyde-3-phosphate dehydrogenase"/>
    <property type="match status" value="1"/>
</dbReference>
<dbReference type="NCBIfam" id="TIGR01534">
    <property type="entry name" value="GAPDH-I"/>
    <property type="match status" value="1"/>
</dbReference>
<keyword evidence="6" id="KW-0547">Nucleotide-binding</keyword>
<evidence type="ECO:0000256" key="6">
    <source>
        <dbReference type="PIRSR" id="PIRSR000149-3"/>
    </source>
</evidence>
<dbReference type="Gene3D" id="3.40.50.720">
    <property type="entry name" value="NAD(P)-binding Rossmann-like Domain"/>
    <property type="match status" value="1"/>
</dbReference>
<feature type="binding site" evidence="6">
    <location>
        <position position="317"/>
    </location>
    <ligand>
        <name>NAD(+)</name>
        <dbReference type="ChEBI" id="CHEBI:57540"/>
    </ligand>
</feature>
<feature type="binding site" evidence="6">
    <location>
        <position position="122"/>
    </location>
    <ligand>
        <name>NAD(+)</name>
        <dbReference type="ChEBI" id="CHEBI:57540"/>
    </ligand>
</feature>
<proteinExistence type="inferred from homology"/>
<dbReference type="GO" id="GO:0016620">
    <property type="term" value="F:oxidoreductase activity, acting on the aldehyde or oxo group of donors, NAD or NADP as acceptor"/>
    <property type="evidence" value="ECO:0007669"/>
    <property type="project" value="InterPro"/>
</dbReference>
<evidence type="ECO:0000256" key="9">
    <source>
        <dbReference type="RuleBase" id="RU361160"/>
    </source>
</evidence>
<dbReference type="SUPFAM" id="SSF55347">
    <property type="entry name" value="Glyceraldehyde-3-phosphate dehydrogenase-like, C-terminal domain"/>
    <property type="match status" value="1"/>
</dbReference>
<dbReference type="FunFam" id="3.40.50.720:FF:000001">
    <property type="entry name" value="Glyceraldehyde-3-phosphate dehydrogenase"/>
    <property type="match status" value="1"/>
</dbReference>
<dbReference type="CDD" id="cd18126">
    <property type="entry name" value="GAPDH_I_C"/>
    <property type="match status" value="1"/>
</dbReference>
<dbReference type="RefSeq" id="WP_047762248.1">
    <property type="nucleotide sequence ID" value="NZ_LAQL01000002.1"/>
</dbReference>
<dbReference type="PROSITE" id="PS00071">
    <property type="entry name" value="GAPDH"/>
    <property type="match status" value="1"/>
</dbReference>
<evidence type="ECO:0000313" key="11">
    <source>
        <dbReference type="EMBL" id="KLN62120.1"/>
    </source>
</evidence>
<dbReference type="GO" id="GO:0006006">
    <property type="term" value="P:glucose metabolic process"/>
    <property type="evidence" value="ECO:0007669"/>
    <property type="project" value="InterPro"/>
</dbReference>
<dbReference type="InterPro" id="IPR036291">
    <property type="entry name" value="NAD(P)-bd_dom_sf"/>
</dbReference>